<dbReference type="InterPro" id="IPR024705">
    <property type="entry name" value="Ssp411"/>
</dbReference>
<dbReference type="InterPro" id="IPR036249">
    <property type="entry name" value="Thioredoxin-like_sf"/>
</dbReference>
<dbReference type="Pfam" id="PF03190">
    <property type="entry name" value="Thioredox_DsbH"/>
    <property type="match status" value="1"/>
</dbReference>
<evidence type="ECO:0000256" key="1">
    <source>
        <dbReference type="SAM" id="MobiDB-lite"/>
    </source>
</evidence>
<gene>
    <name evidence="3" type="ORF">DM867_01070</name>
</gene>
<dbReference type="AlphaFoldDB" id="A0A5N5UB35"/>
<dbReference type="PANTHER" id="PTHR42899">
    <property type="entry name" value="SPERMATOGENESIS-ASSOCIATED PROTEIN 20"/>
    <property type="match status" value="1"/>
</dbReference>
<protein>
    <submittedName>
        <fullName evidence="3">DUF255 domain-containing protein</fullName>
    </submittedName>
</protein>
<accession>A0A5N5UB35</accession>
<dbReference type="InterPro" id="IPR017937">
    <property type="entry name" value="Thioredoxin_CS"/>
</dbReference>
<evidence type="ECO:0000259" key="2">
    <source>
        <dbReference type="PROSITE" id="PS51352"/>
    </source>
</evidence>
<feature type="compositionally biased region" description="Basic and acidic residues" evidence="1">
    <location>
        <begin position="526"/>
        <end position="535"/>
    </location>
</feature>
<dbReference type="PROSITE" id="PS00194">
    <property type="entry name" value="THIOREDOXIN_1"/>
    <property type="match status" value="1"/>
</dbReference>
<dbReference type="Proteomes" id="UP000326865">
    <property type="component" value="Unassembled WGS sequence"/>
</dbReference>
<keyword evidence="4" id="KW-1185">Reference proteome</keyword>
<evidence type="ECO:0000313" key="3">
    <source>
        <dbReference type="EMBL" id="KAB7515767.1"/>
    </source>
</evidence>
<dbReference type="GO" id="GO:0005975">
    <property type="term" value="P:carbohydrate metabolic process"/>
    <property type="evidence" value="ECO:0007669"/>
    <property type="project" value="InterPro"/>
</dbReference>
<dbReference type="Gene3D" id="3.40.30.10">
    <property type="entry name" value="Glutaredoxin"/>
    <property type="match status" value="1"/>
</dbReference>
<dbReference type="SUPFAM" id="SSF52833">
    <property type="entry name" value="Thioredoxin-like"/>
    <property type="match status" value="1"/>
</dbReference>
<comment type="caution">
    <text evidence="3">The sequence shown here is derived from an EMBL/GenBank/DDBJ whole genome shotgun (WGS) entry which is preliminary data.</text>
</comment>
<name>A0A5N5UB35_9EURY</name>
<evidence type="ECO:0000313" key="4">
    <source>
        <dbReference type="Proteomes" id="UP000326865"/>
    </source>
</evidence>
<dbReference type="EMBL" id="QKKZ01000001">
    <property type="protein sequence ID" value="KAB7515767.1"/>
    <property type="molecule type" value="Genomic_DNA"/>
</dbReference>
<dbReference type="PROSITE" id="PS51352">
    <property type="entry name" value="THIOREDOXIN_2"/>
    <property type="match status" value="1"/>
</dbReference>
<dbReference type="InterPro" id="IPR008928">
    <property type="entry name" value="6-hairpin_glycosidase_sf"/>
</dbReference>
<dbReference type="PIRSF" id="PIRSF006402">
    <property type="entry name" value="UCP006402_thioredoxin"/>
    <property type="match status" value="1"/>
</dbReference>
<dbReference type="RefSeq" id="WP_152133579.1">
    <property type="nucleotide sequence ID" value="NZ_QKKZ01000001.1"/>
</dbReference>
<feature type="domain" description="Thioredoxin" evidence="2">
    <location>
        <begin position="1"/>
        <end position="115"/>
    </location>
</feature>
<reference evidence="3 4" key="1">
    <citation type="submission" date="2019-10" db="EMBL/GenBank/DDBJ databases">
        <title>Unraveling microbial dark matter from salterns through culturing: the case of the genus Halosegnis.</title>
        <authorList>
            <person name="Duran-Viseras A."/>
            <person name="Andrei A.-S."/>
            <person name="Vera-Gargallo B."/>
            <person name="Ghai R."/>
            <person name="Sanchez-Porro C."/>
            <person name="Ventosa A."/>
        </authorList>
    </citation>
    <scope>NUCLEOTIDE SEQUENCE [LARGE SCALE GENOMIC DNA]</scope>
    <source>
        <strain evidence="3 4">F18-79</strain>
    </source>
</reference>
<dbReference type="PANTHER" id="PTHR42899:SF1">
    <property type="entry name" value="SPERMATOGENESIS-ASSOCIATED PROTEIN 20"/>
    <property type="match status" value="1"/>
</dbReference>
<organism evidence="3 4">
    <name type="scientific">Halosegnis rubeus</name>
    <dbReference type="NCBI Taxonomy" id="2212850"/>
    <lineage>
        <taxon>Archaea</taxon>
        <taxon>Methanobacteriati</taxon>
        <taxon>Methanobacteriota</taxon>
        <taxon>Stenosarchaea group</taxon>
        <taxon>Halobacteria</taxon>
        <taxon>Halobacteriales</taxon>
        <taxon>Natronomonadaceae</taxon>
        <taxon>Halosegnis</taxon>
    </lineage>
</organism>
<dbReference type="InterPro" id="IPR013766">
    <property type="entry name" value="Thioredoxin_domain"/>
</dbReference>
<dbReference type="InterPro" id="IPR004879">
    <property type="entry name" value="Ssp411-like_TRX"/>
</dbReference>
<proteinExistence type="predicted"/>
<sequence length="541" mass="58745">MRDETLVEWREWGEEAFAEARAQSKPLLLSLSASWCVACDEMDRTTYADPRLAGHLKESFVPVRVDVDRQPRARERYNMGGFPSTVFCTPEGEIITGAGYLSADGLRQAIDTVRETWDAKGTEAGRIPRALQNPDPPRGAVTAEIEAHFVEQVAEAFDGEFGGWGTDAKFPLPRTVEFAAKRDTERASRTLQAIQAHLYDTYAGGFYRYATNRNWAGEIHREKLTDENAALVRAFATGYLHTGEESYRDTARGTIEYLTTDLWTGDAFAGSQAGGDYYTLGPAEREEADPPAVDETVYADRNGLAANALFRFAGYTDDERARTYAERAIEHVTDTLVSDGVVAHFDGPDAESGLLLDGARVLLGLTAGTQATGEASYLDTAREIADALRARQADDGAFLDGPATGIGLLDRPLRPLDANIELANALIDLAALTGEASYRETAGETLEAFAGATERMGADVAEYGAVCARHVYDPLVIETPEAGSDLHRAAWRVADHEKVVVPSGRSDAVVVRGGERSEPAVTPDELLERASETRPESVLGE</sequence>
<dbReference type="Gene3D" id="1.50.10.20">
    <property type="match status" value="1"/>
</dbReference>
<dbReference type="SUPFAM" id="SSF48208">
    <property type="entry name" value="Six-hairpin glycosidases"/>
    <property type="match status" value="1"/>
</dbReference>
<feature type="region of interest" description="Disordered" evidence="1">
    <location>
        <begin position="511"/>
        <end position="541"/>
    </location>
</feature>